<evidence type="ECO:0000313" key="1">
    <source>
        <dbReference type="EMBL" id="MVT41294.1"/>
    </source>
</evidence>
<accession>A0A6N8J8L0</accession>
<comment type="caution">
    <text evidence="1">The sequence shown here is derived from an EMBL/GenBank/DDBJ whole genome shotgun (WGS) entry which is preliminary data.</text>
</comment>
<dbReference type="EMBL" id="WRXO01000002">
    <property type="protein sequence ID" value="MVT41294.1"/>
    <property type="molecule type" value="Genomic_DNA"/>
</dbReference>
<proteinExistence type="predicted"/>
<sequence length="146" mass="16741">MTAYSILLEGEEECEAENFYLKYEDSVFAEDIDLITAMINEFLKRGAREGRFRPEGAVHAIPTGGSALRFYCVRMNKNMVVFGSGGVKTSQKSQDSPDCEPYRLFMVSFAKEFQRKIMENELRWDSANKLIEVVNNALYFEFGNCE</sequence>
<dbReference type="OrthoDB" id="662471at2"/>
<organism evidence="1 2">
    <name type="scientific">Chitinophaga oryziterrae</name>
    <dbReference type="NCBI Taxonomy" id="1031224"/>
    <lineage>
        <taxon>Bacteria</taxon>
        <taxon>Pseudomonadati</taxon>
        <taxon>Bacteroidota</taxon>
        <taxon>Chitinophagia</taxon>
        <taxon>Chitinophagales</taxon>
        <taxon>Chitinophagaceae</taxon>
        <taxon>Chitinophaga</taxon>
    </lineage>
</organism>
<protein>
    <submittedName>
        <fullName evidence="1">Uncharacterized protein</fullName>
    </submittedName>
</protein>
<keyword evidence="2" id="KW-1185">Reference proteome</keyword>
<reference evidence="1 2" key="1">
    <citation type="submission" date="2019-12" db="EMBL/GenBank/DDBJ databases">
        <title>The draft genomic sequence of strain Chitinophaga oryziterrae JCM 16595.</title>
        <authorList>
            <person name="Zhang X."/>
        </authorList>
    </citation>
    <scope>NUCLEOTIDE SEQUENCE [LARGE SCALE GENOMIC DNA]</scope>
    <source>
        <strain evidence="1 2">JCM 16595</strain>
    </source>
</reference>
<gene>
    <name evidence="1" type="ORF">GO495_11925</name>
</gene>
<dbReference type="Proteomes" id="UP000468388">
    <property type="component" value="Unassembled WGS sequence"/>
</dbReference>
<dbReference type="AlphaFoldDB" id="A0A6N8J8L0"/>
<dbReference type="RefSeq" id="WP_157299900.1">
    <property type="nucleotide sequence ID" value="NZ_BAAAZB010000007.1"/>
</dbReference>
<evidence type="ECO:0000313" key="2">
    <source>
        <dbReference type="Proteomes" id="UP000468388"/>
    </source>
</evidence>
<name>A0A6N8J8L0_9BACT</name>